<dbReference type="GO" id="GO:0035556">
    <property type="term" value="P:intracellular signal transduction"/>
    <property type="evidence" value="ECO:0007669"/>
    <property type="project" value="TreeGrafter"/>
</dbReference>
<dbReference type="SUPFAM" id="SSF56112">
    <property type="entry name" value="Protein kinase-like (PK-like)"/>
    <property type="match status" value="1"/>
</dbReference>
<dbReference type="Pfam" id="PF00069">
    <property type="entry name" value="Pkinase"/>
    <property type="match status" value="1"/>
</dbReference>
<dbReference type="Gene3D" id="1.10.510.10">
    <property type="entry name" value="Transferase(Phosphotransferase) domain 1"/>
    <property type="match status" value="1"/>
</dbReference>
<comment type="caution">
    <text evidence="6">The sequence shown here is derived from an EMBL/GenBank/DDBJ whole genome shotgun (WGS) entry which is preliminary data.</text>
</comment>
<feature type="compositionally biased region" description="Polar residues" evidence="4">
    <location>
        <begin position="1"/>
        <end position="18"/>
    </location>
</feature>
<dbReference type="PROSITE" id="PS00108">
    <property type="entry name" value="PROTEIN_KINASE_ST"/>
    <property type="match status" value="1"/>
</dbReference>
<dbReference type="GO" id="GO:0004674">
    <property type="term" value="F:protein serine/threonine kinase activity"/>
    <property type="evidence" value="ECO:0007669"/>
    <property type="project" value="TreeGrafter"/>
</dbReference>
<proteinExistence type="predicted"/>
<evidence type="ECO:0000313" key="6">
    <source>
        <dbReference type="EMBL" id="KNZ62148.1"/>
    </source>
</evidence>
<dbReference type="PROSITE" id="PS00107">
    <property type="entry name" value="PROTEIN_KINASE_ATP"/>
    <property type="match status" value="1"/>
</dbReference>
<dbReference type="OrthoDB" id="68483at2759"/>
<accession>A0A0L6VN09</accession>
<dbReference type="EMBL" id="LAVV01003432">
    <property type="protein sequence ID" value="KNZ62148.1"/>
    <property type="molecule type" value="Genomic_DNA"/>
</dbReference>
<dbReference type="Proteomes" id="UP000037035">
    <property type="component" value="Unassembled WGS sequence"/>
</dbReference>
<dbReference type="STRING" id="27349.A0A0L6VN09"/>
<dbReference type="InterPro" id="IPR017441">
    <property type="entry name" value="Protein_kinase_ATP_BS"/>
</dbReference>
<sequence length="506" mass="55664">MSQSSRSLTAYSDNTINKSNHKLKRTPKKIRSPPPTPPPPTVLPKPSPTLPDRLKKSSTARTITPIKQTLHASLSQDGLDNGQRRLNQYLLLKTIGRGSFGTVELAQDTSASSSTADAEIKLYAIKEYSKSRMRKRARTLRRPPNQGKSRTLDDSILPAEASEGILLVKQEVAIMKKLSHPNIVSLLEVIDTDQDSLFFVLELCPYGPVMQIHQHQATTPLSERSARNVFRQIILGIQYLHFNQVIHRDIKPDNILYFQDPQTTTNPLCKIVDFGVSESFAKPGDPLSSDRMHKSAGSPAFLALFFVGEGVHGRITDIWAMGITLYALVCGKLPFESFNQIALCEKIINDSPEFPTQLSDSLVQVLQGLLNKDPEKRIRMNELRVASWVTEEGTQPLDTRGLNLRRITPPTEREIAEAFSLRTIATMMKAIGKFRAIRRGRASQATCSSTEDMGGGSSSTSSSPACSPLSILVSTDNSCLPLSLSPRHHLLVVSVCVCGAVTVGEG</sequence>
<feature type="binding site" evidence="3">
    <location>
        <position position="126"/>
    </location>
    <ligand>
        <name>ATP</name>
        <dbReference type="ChEBI" id="CHEBI:30616"/>
    </ligand>
</feature>
<feature type="compositionally biased region" description="Low complexity" evidence="4">
    <location>
        <begin position="448"/>
        <end position="465"/>
    </location>
</feature>
<feature type="region of interest" description="Disordered" evidence="4">
    <location>
        <begin position="1"/>
        <end position="64"/>
    </location>
</feature>
<dbReference type="PANTHER" id="PTHR24346:SF77">
    <property type="entry name" value="SERINE THREONINE PROTEIN KINASE"/>
    <property type="match status" value="1"/>
</dbReference>
<dbReference type="VEuPathDB" id="FungiDB:VP01_1308g1"/>
<evidence type="ECO:0000256" key="4">
    <source>
        <dbReference type="SAM" id="MobiDB-lite"/>
    </source>
</evidence>
<name>A0A0L6VN09_9BASI</name>
<organism evidence="6 7">
    <name type="scientific">Puccinia sorghi</name>
    <dbReference type="NCBI Taxonomy" id="27349"/>
    <lineage>
        <taxon>Eukaryota</taxon>
        <taxon>Fungi</taxon>
        <taxon>Dikarya</taxon>
        <taxon>Basidiomycota</taxon>
        <taxon>Pucciniomycotina</taxon>
        <taxon>Pucciniomycetes</taxon>
        <taxon>Pucciniales</taxon>
        <taxon>Pucciniaceae</taxon>
        <taxon>Puccinia</taxon>
    </lineage>
</organism>
<dbReference type="InterPro" id="IPR000719">
    <property type="entry name" value="Prot_kinase_dom"/>
</dbReference>
<feature type="compositionally biased region" description="Pro residues" evidence="4">
    <location>
        <begin position="32"/>
        <end position="49"/>
    </location>
</feature>
<dbReference type="GO" id="GO:0005524">
    <property type="term" value="F:ATP binding"/>
    <property type="evidence" value="ECO:0007669"/>
    <property type="project" value="UniProtKB-UniRule"/>
</dbReference>
<dbReference type="SMART" id="SM00220">
    <property type="entry name" value="S_TKc"/>
    <property type="match status" value="1"/>
</dbReference>
<feature type="domain" description="Protein kinase" evidence="5">
    <location>
        <begin position="89"/>
        <end position="389"/>
    </location>
</feature>
<dbReference type="PANTHER" id="PTHR24346">
    <property type="entry name" value="MAP/MICROTUBULE AFFINITY-REGULATING KINASE"/>
    <property type="match status" value="1"/>
</dbReference>
<keyword evidence="2 3" id="KW-0067">ATP-binding</keyword>
<dbReference type="GO" id="GO:0005737">
    <property type="term" value="C:cytoplasm"/>
    <property type="evidence" value="ECO:0007669"/>
    <property type="project" value="TreeGrafter"/>
</dbReference>
<evidence type="ECO:0000256" key="2">
    <source>
        <dbReference type="ARBA" id="ARBA00022840"/>
    </source>
</evidence>
<keyword evidence="1 3" id="KW-0547">Nucleotide-binding</keyword>
<dbReference type="AlphaFoldDB" id="A0A0L6VN09"/>
<protein>
    <recommendedName>
        <fullName evidence="5">Protein kinase domain-containing protein</fullName>
    </recommendedName>
</protein>
<reference evidence="6 7" key="1">
    <citation type="submission" date="2015-08" db="EMBL/GenBank/DDBJ databases">
        <title>Next Generation Sequencing and Analysis of the Genome of Puccinia sorghi L Schw, the Causal Agent of Maize Common Rust.</title>
        <authorList>
            <person name="Rochi L."/>
            <person name="Burguener G."/>
            <person name="Darino M."/>
            <person name="Turjanski A."/>
            <person name="Kreff E."/>
            <person name="Dieguez M.J."/>
            <person name="Sacco F."/>
        </authorList>
    </citation>
    <scope>NUCLEOTIDE SEQUENCE [LARGE SCALE GENOMIC DNA]</scope>
    <source>
        <strain evidence="6 7">RO10H11247</strain>
    </source>
</reference>
<feature type="compositionally biased region" description="Basic residues" evidence="4">
    <location>
        <begin position="19"/>
        <end position="31"/>
    </location>
</feature>
<gene>
    <name evidence="6" type="ORF">VP01_1308g1</name>
</gene>
<evidence type="ECO:0000256" key="1">
    <source>
        <dbReference type="ARBA" id="ARBA00022741"/>
    </source>
</evidence>
<evidence type="ECO:0000313" key="7">
    <source>
        <dbReference type="Proteomes" id="UP000037035"/>
    </source>
</evidence>
<dbReference type="PROSITE" id="PS50011">
    <property type="entry name" value="PROTEIN_KINASE_DOM"/>
    <property type="match status" value="1"/>
</dbReference>
<dbReference type="CDD" id="cd14008">
    <property type="entry name" value="STKc_LKB1_CaMKK"/>
    <property type="match status" value="1"/>
</dbReference>
<dbReference type="InterPro" id="IPR011009">
    <property type="entry name" value="Kinase-like_dom_sf"/>
</dbReference>
<dbReference type="FunFam" id="1.10.510.10:FF:000571">
    <property type="entry name" value="Maternal embryonic leucine zipper kinase"/>
    <property type="match status" value="1"/>
</dbReference>
<evidence type="ECO:0000259" key="5">
    <source>
        <dbReference type="PROSITE" id="PS50011"/>
    </source>
</evidence>
<keyword evidence="7" id="KW-1185">Reference proteome</keyword>
<dbReference type="InterPro" id="IPR008271">
    <property type="entry name" value="Ser/Thr_kinase_AS"/>
</dbReference>
<feature type="region of interest" description="Disordered" evidence="4">
    <location>
        <begin position="445"/>
        <end position="465"/>
    </location>
</feature>
<evidence type="ECO:0000256" key="3">
    <source>
        <dbReference type="PROSITE-ProRule" id="PRU10141"/>
    </source>
</evidence>